<evidence type="ECO:0000256" key="2">
    <source>
        <dbReference type="ARBA" id="ARBA00023125"/>
    </source>
</evidence>
<organism evidence="6 7">
    <name type="scientific">Bradyrhizobium valentinum</name>
    <dbReference type="NCBI Taxonomy" id="1518501"/>
    <lineage>
        <taxon>Bacteria</taxon>
        <taxon>Pseudomonadati</taxon>
        <taxon>Pseudomonadota</taxon>
        <taxon>Alphaproteobacteria</taxon>
        <taxon>Hyphomicrobiales</taxon>
        <taxon>Nitrobacteraceae</taxon>
        <taxon>Bradyrhizobium</taxon>
    </lineage>
</organism>
<dbReference type="EMBL" id="LLXX01000187">
    <property type="protein sequence ID" value="KRQ97056.1"/>
    <property type="molecule type" value="Genomic_DNA"/>
</dbReference>
<dbReference type="GO" id="GO:0003677">
    <property type="term" value="F:DNA binding"/>
    <property type="evidence" value="ECO:0007669"/>
    <property type="project" value="UniProtKB-KW"/>
</dbReference>
<evidence type="ECO:0000256" key="1">
    <source>
        <dbReference type="ARBA" id="ARBA00023015"/>
    </source>
</evidence>
<feature type="domain" description="IclR-ED" evidence="5">
    <location>
        <begin position="68"/>
        <end position="226"/>
    </location>
</feature>
<keyword evidence="1" id="KW-0805">Transcription regulation</keyword>
<dbReference type="SUPFAM" id="SSF55781">
    <property type="entry name" value="GAF domain-like"/>
    <property type="match status" value="1"/>
</dbReference>
<dbReference type="Pfam" id="PF09339">
    <property type="entry name" value="HTH_IclR"/>
    <property type="match status" value="1"/>
</dbReference>
<dbReference type="PANTHER" id="PTHR30136:SF39">
    <property type="entry name" value="TRANSCRIPTIONAL REGULATORY PROTEIN"/>
    <property type="match status" value="1"/>
</dbReference>
<dbReference type="Gene3D" id="3.30.450.40">
    <property type="match status" value="2"/>
</dbReference>
<dbReference type="InterPro" id="IPR050707">
    <property type="entry name" value="HTH_MetabolicPath_Reg"/>
</dbReference>
<evidence type="ECO:0000313" key="7">
    <source>
        <dbReference type="Proteomes" id="UP000051913"/>
    </source>
</evidence>
<name>A0A0R3M2W5_9BRAD</name>
<dbReference type="InterPro" id="IPR005471">
    <property type="entry name" value="Tscrpt_reg_IclR_N"/>
</dbReference>
<reference evidence="6 7" key="1">
    <citation type="submission" date="2014-03" db="EMBL/GenBank/DDBJ databases">
        <title>Bradyrhizobium valentinum sp. nov., isolated from effective nodules of Lupinus mariae-josephae, a lupine endemic of basic-lime soils in Eastern Spain.</title>
        <authorList>
            <person name="Duran D."/>
            <person name="Rey L."/>
            <person name="Navarro A."/>
            <person name="Busquets A."/>
            <person name="Imperial J."/>
            <person name="Ruiz-Argueso T."/>
        </authorList>
    </citation>
    <scope>NUCLEOTIDE SEQUENCE [LARGE SCALE GENOMIC DNA]</scope>
    <source>
        <strain evidence="6 7">LmjM3</strain>
    </source>
</reference>
<dbReference type="InterPro" id="IPR014757">
    <property type="entry name" value="Tscrpt_reg_IclR_C"/>
</dbReference>
<protein>
    <submittedName>
        <fullName evidence="6">IclR family transcriptional regulator</fullName>
    </submittedName>
</protein>
<dbReference type="OrthoDB" id="6166718at2"/>
<evidence type="ECO:0000259" key="5">
    <source>
        <dbReference type="PROSITE" id="PS51078"/>
    </source>
</evidence>
<feature type="domain" description="HTH iclR-type" evidence="4">
    <location>
        <begin position="6"/>
        <end position="74"/>
    </location>
</feature>
<dbReference type="SMART" id="SM00346">
    <property type="entry name" value="HTH_ICLR"/>
    <property type="match status" value="1"/>
</dbReference>
<sequence length="229" mass="25069">MSKTGVDAVRRALAILKSFNAERSAMTLTQIAEMTDLYKSTVLRLASSLEADGFLVRGADRLFRPGPELWRLGALYQRGLDLGEVIRPSLRRLVEATGETASFYVADGDERICLYRVNSPRSARHHLEEGQRLPIDRGAAGRILTAYREPTNVEGKKIRDKGFYVSIGERDPEVAAAAVPLMDVHGKLRGALSVSAIRTRFDTDARKSAIDALKSEAKALAGLLPASEC</sequence>
<dbReference type="PROSITE" id="PS51078">
    <property type="entry name" value="ICLR_ED"/>
    <property type="match status" value="1"/>
</dbReference>
<comment type="caution">
    <text evidence="6">The sequence shown here is derived from an EMBL/GenBank/DDBJ whole genome shotgun (WGS) entry which is preliminary data.</text>
</comment>
<gene>
    <name evidence="6" type="ORF">CP49_28785</name>
</gene>
<dbReference type="PANTHER" id="PTHR30136">
    <property type="entry name" value="HELIX-TURN-HELIX TRANSCRIPTIONAL REGULATOR, ICLR FAMILY"/>
    <property type="match status" value="1"/>
</dbReference>
<evidence type="ECO:0000259" key="4">
    <source>
        <dbReference type="PROSITE" id="PS51077"/>
    </source>
</evidence>
<evidence type="ECO:0000256" key="3">
    <source>
        <dbReference type="ARBA" id="ARBA00023163"/>
    </source>
</evidence>
<evidence type="ECO:0000313" key="6">
    <source>
        <dbReference type="EMBL" id="KRQ97056.1"/>
    </source>
</evidence>
<dbReference type="RefSeq" id="WP_057854448.1">
    <property type="nucleotide sequence ID" value="NZ_LLXX01000187.1"/>
</dbReference>
<dbReference type="AlphaFoldDB" id="A0A0R3M2W5"/>
<keyword evidence="3" id="KW-0804">Transcription</keyword>
<dbReference type="GO" id="GO:0045892">
    <property type="term" value="P:negative regulation of DNA-templated transcription"/>
    <property type="evidence" value="ECO:0007669"/>
    <property type="project" value="TreeGrafter"/>
</dbReference>
<dbReference type="SUPFAM" id="SSF46785">
    <property type="entry name" value="Winged helix' DNA-binding domain"/>
    <property type="match status" value="1"/>
</dbReference>
<keyword evidence="7" id="KW-1185">Reference proteome</keyword>
<proteinExistence type="predicted"/>
<dbReference type="InterPro" id="IPR036388">
    <property type="entry name" value="WH-like_DNA-bd_sf"/>
</dbReference>
<dbReference type="PROSITE" id="PS51077">
    <property type="entry name" value="HTH_ICLR"/>
    <property type="match status" value="1"/>
</dbReference>
<accession>A0A0R3M2W5</accession>
<dbReference type="STRING" id="1518501.CQ10_01520"/>
<dbReference type="Gene3D" id="1.10.10.10">
    <property type="entry name" value="Winged helix-like DNA-binding domain superfamily/Winged helix DNA-binding domain"/>
    <property type="match status" value="1"/>
</dbReference>
<dbReference type="GO" id="GO:0003700">
    <property type="term" value="F:DNA-binding transcription factor activity"/>
    <property type="evidence" value="ECO:0007669"/>
    <property type="project" value="TreeGrafter"/>
</dbReference>
<dbReference type="Pfam" id="PF01614">
    <property type="entry name" value="IclR_C"/>
    <property type="match status" value="2"/>
</dbReference>
<keyword evidence="2" id="KW-0238">DNA-binding</keyword>
<dbReference type="Proteomes" id="UP000051913">
    <property type="component" value="Unassembled WGS sequence"/>
</dbReference>
<dbReference type="InterPro" id="IPR029016">
    <property type="entry name" value="GAF-like_dom_sf"/>
</dbReference>
<dbReference type="InterPro" id="IPR036390">
    <property type="entry name" value="WH_DNA-bd_sf"/>
</dbReference>